<dbReference type="InterPro" id="IPR052705">
    <property type="entry name" value="Gliding_Motility_GTPase"/>
</dbReference>
<name>A0A941FJ39_9ACTN</name>
<dbReference type="InterPro" id="IPR041654">
    <property type="entry name" value="StyA_sbd"/>
</dbReference>
<dbReference type="SUPFAM" id="SSF51905">
    <property type="entry name" value="FAD/NAD(P)-binding domain"/>
    <property type="match status" value="1"/>
</dbReference>
<keyword evidence="4" id="KW-0342">GTP-binding</keyword>
<dbReference type="InterPro" id="IPR004130">
    <property type="entry name" value="Gpn"/>
</dbReference>
<organism evidence="6 7">
    <name type="scientific">Streptomyces tuirus</name>
    <dbReference type="NCBI Taxonomy" id="68278"/>
    <lineage>
        <taxon>Bacteria</taxon>
        <taxon>Bacillati</taxon>
        <taxon>Actinomycetota</taxon>
        <taxon>Actinomycetes</taxon>
        <taxon>Kitasatosporales</taxon>
        <taxon>Streptomycetaceae</taxon>
        <taxon>Streptomyces</taxon>
    </lineage>
</organism>
<comment type="similarity">
    <text evidence="1">Belongs to the GPN-loop GTPase family.</text>
</comment>
<dbReference type="Pfam" id="PF03029">
    <property type="entry name" value="ATP_bind_1"/>
    <property type="match status" value="1"/>
</dbReference>
<dbReference type="Gene3D" id="3.50.50.60">
    <property type="entry name" value="FAD/NAD(P)-binding domain"/>
    <property type="match status" value="2"/>
</dbReference>
<dbReference type="CDD" id="cd00882">
    <property type="entry name" value="Ras_like_GTPase"/>
    <property type="match status" value="1"/>
</dbReference>
<dbReference type="EMBL" id="JAGTPG010000002">
    <property type="protein sequence ID" value="MBR8643714.1"/>
    <property type="molecule type" value="Genomic_DNA"/>
</dbReference>
<accession>A0A941FJ39</accession>
<keyword evidence="7" id="KW-1185">Reference proteome</keyword>
<dbReference type="InterPro" id="IPR027417">
    <property type="entry name" value="P-loop_NTPase"/>
</dbReference>
<feature type="domain" description="Styrene monooxygenase StyA putative substrate binding" evidence="5">
    <location>
        <begin position="348"/>
        <end position="458"/>
    </location>
</feature>
<evidence type="ECO:0000256" key="3">
    <source>
        <dbReference type="ARBA" id="ARBA00022801"/>
    </source>
</evidence>
<evidence type="ECO:0000313" key="6">
    <source>
        <dbReference type="EMBL" id="MBR8643714.1"/>
    </source>
</evidence>
<evidence type="ECO:0000313" key="7">
    <source>
        <dbReference type="Proteomes" id="UP000682308"/>
    </source>
</evidence>
<dbReference type="Gene3D" id="3.40.50.300">
    <property type="entry name" value="P-loop containing nucleotide triphosphate hydrolases"/>
    <property type="match status" value="1"/>
</dbReference>
<dbReference type="PANTHER" id="PTHR42708:SF1">
    <property type="entry name" value="GLIDING MOTILITY PROTEIN MGLA"/>
    <property type="match status" value="1"/>
</dbReference>
<dbReference type="Gene3D" id="6.10.250.650">
    <property type="match status" value="1"/>
</dbReference>
<dbReference type="AlphaFoldDB" id="A0A941FJ39"/>
<keyword evidence="2" id="KW-0547">Nucleotide-binding</keyword>
<dbReference type="Proteomes" id="UP000682308">
    <property type="component" value="Unassembled WGS sequence"/>
</dbReference>
<dbReference type="GO" id="GO:0005525">
    <property type="term" value="F:GTP binding"/>
    <property type="evidence" value="ECO:0007669"/>
    <property type="project" value="UniProtKB-KW"/>
</dbReference>
<evidence type="ECO:0000256" key="4">
    <source>
        <dbReference type="ARBA" id="ARBA00023134"/>
    </source>
</evidence>
<comment type="caution">
    <text evidence="6">The sequence shown here is derived from an EMBL/GenBank/DDBJ whole genome shotgun (WGS) entry which is preliminary data.</text>
</comment>
<dbReference type="GO" id="GO:0016787">
    <property type="term" value="F:hydrolase activity"/>
    <property type="evidence" value="ECO:0007669"/>
    <property type="project" value="UniProtKB-KW"/>
</dbReference>
<evidence type="ECO:0000256" key="1">
    <source>
        <dbReference type="ARBA" id="ARBA00005290"/>
    </source>
</evidence>
<proteinExistence type="inferred from homology"/>
<sequence>MHAWQTDRTRAPIATKIVVAGGFGVGKTTLVTAVSEITPLQTEALMTEASEATDDLTATPGKSTTTVAMDFGRITLDDDLVLYLFGTPGQQRFWFMWDDIVRGAIGAVVMADTRRLKDCFPVLDYFESSGLPYVVAVNHFDGSERFEPEDVREALTIPQHIPVMIMDARRRISVIETLLALVGHALDETPSRGQPRMRKILVVGAGQSGLQIALGLQSQGYEVTLMSNRTADEIRTGRVMSTQCMFHTALQHERDLQLNFWESQAPKIEGLGVSVAAPGSWAEGPAARAIDWLGRLDGYAQSVDQRVKMAGWMETFAQRGGQLVIHGAAVGDLDYFSRTYDLVLVAAGKGELVQMFARDPERSPYSEPQRALAVSYVHGLGPRPEHPDTEGVRCNLVPGVGELFVMPTLTTSGRADILFWEGIPGGPLDVFNGVKDPAEHLSLTLELMERYVPWEYARATKVELTDAGGTLAGRYAPTVRNPVGRLPGGGLVLGVADVVVANDPITGQGSNSASKCAAAYLSSIVERGDKPFDEEWMRATFDRYWDTAQHVTKWTNAMLAPPPEHILNLIGAAGELQPVADRFANGFNDPADFENFFYEPEKAQAYLVEVSGAGAA</sequence>
<dbReference type="InterPro" id="IPR036188">
    <property type="entry name" value="FAD/NAD-bd_sf"/>
</dbReference>
<protein>
    <submittedName>
        <fullName evidence="6">ATP/GTP-binding protein</fullName>
    </submittedName>
</protein>
<dbReference type="PANTHER" id="PTHR42708">
    <property type="entry name" value="ATP/GTP-BINDING PROTEIN-RELATED"/>
    <property type="match status" value="1"/>
</dbReference>
<dbReference type="Gene3D" id="3.30.9.40">
    <property type="match status" value="1"/>
</dbReference>
<dbReference type="Pfam" id="PF17885">
    <property type="entry name" value="Smoa_sbd"/>
    <property type="match status" value="1"/>
</dbReference>
<gene>
    <name evidence="6" type="ORF">KEF29_41035</name>
</gene>
<keyword evidence="3" id="KW-0378">Hydrolase</keyword>
<reference evidence="6 7" key="1">
    <citation type="submission" date="2021-04" db="EMBL/GenBank/DDBJ databases">
        <title>Characterization of the biosynthetic gene cluster of new lipopeptides with antitumor activity in the genome of the marine Streptomyces PHM034.</title>
        <authorList>
            <person name="Ceniceros A."/>
            <person name="Canedo L."/>
            <person name="Mendez C."/>
            <person name="Olano C."/>
            <person name="Schleissner C."/>
            <person name="Cuevas C."/>
            <person name="De La Calle F."/>
            <person name="Salas J.A."/>
        </authorList>
    </citation>
    <scope>NUCLEOTIDE SEQUENCE [LARGE SCALE GENOMIC DNA]</scope>
    <source>
        <strain evidence="6 7">PHM034</strain>
    </source>
</reference>
<evidence type="ECO:0000256" key="2">
    <source>
        <dbReference type="ARBA" id="ARBA00022741"/>
    </source>
</evidence>
<evidence type="ECO:0000259" key="5">
    <source>
        <dbReference type="Pfam" id="PF17885"/>
    </source>
</evidence>
<dbReference type="SUPFAM" id="SSF52540">
    <property type="entry name" value="P-loop containing nucleoside triphosphate hydrolases"/>
    <property type="match status" value="1"/>
</dbReference>